<accession>A0A437RFV8</accession>
<protein>
    <submittedName>
        <fullName evidence="2">DUF1302 domain-containing protein</fullName>
    </submittedName>
</protein>
<keyword evidence="1" id="KW-0732">Signal</keyword>
<dbReference type="Proteomes" id="UP000285575">
    <property type="component" value="Unassembled WGS sequence"/>
</dbReference>
<organism evidence="2 3">
    <name type="scientific">Rubrivivax rivuli</name>
    <dbReference type="NCBI Taxonomy" id="1862385"/>
    <lineage>
        <taxon>Bacteria</taxon>
        <taxon>Pseudomonadati</taxon>
        <taxon>Pseudomonadota</taxon>
        <taxon>Betaproteobacteria</taxon>
        <taxon>Burkholderiales</taxon>
        <taxon>Sphaerotilaceae</taxon>
        <taxon>Rubrivivax</taxon>
    </lineage>
</organism>
<dbReference type="Pfam" id="PF06980">
    <property type="entry name" value="DUF1302"/>
    <property type="match status" value="1"/>
</dbReference>
<dbReference type="OrthoDB" id="8932625at2"/>
<sequence length="577" mass="61938">MHRLARAAALAASTAGLGAGTAGAFTIDTDSDVKARLDLTPKLSLMQRLKERNPALVRFDPTVDPGRVNEDDGANNFGRGLVSQRADLLAELDVSASNWGLRVSGTAWYDRAYLRRNDYAGTPVYVAGNLTPGVINTANNLPGQARDEFLPATRRQHGRGSELLDAFVTMKGDIGGMRANVRLGKHTLQWGESLFFGQNGIANAQGPVDIAKIVSVPNWQFKEVLLPVEQVSGSLRVAEGVQLGAYYQFKWRKSKLPGVGSYFSNQDYIGAGRVNFGPVVGDLPVLTDRDNKPRDSGQYGVQLRISPTGGDFEYGVYFANYHDKTPSGLVFDFVRGHVRVAYASDIRVFGASVTTSVGQLNLALEGSVRQNTPLNSDPAAVGAAPFAPTFCDTSKATPCYAVGDTAHLQLSGIYVLQPSALWGGGAALFELAYNQRLKVKRDIFAAPNGSNQGVGGLAKDTTKDAWALRVIFEPSYFQVMQGVDLFVPVSVGYNFGGKSSAVGNFAGGVSDGGDYSIGMRLKWASGWTAALAYNDYFGKAKTFTEPLVAGTASPRRLTYGQTLKDRTNVTFSLSNTF</sequence>
<proteinExistence type="predicted"/>
<comment type="caution">
    <text evidence="2">The sequence shown here is derived from an EMBL/GenBank/DDBJ whole genome shotgun (WGS) entry which is preliminary data.</text>
</comment>
<feature type="signal peptide" evidence="1">
    <location>
        <begin position="1"/>
        <end position="24"/>
    </location>
</feature>
<name>A0A437RFV8_9BURK</name>
<dbReference type="EMBL" id="SACR01000004">
    <property type="protein sequence ID" value="RVU45657.1"/>
    <property type="molecule type" value="Genomic_DNA"/>
</dbReference>
<dbReference type="AlphaFoldDB" id="A0A437RFV8"/>
<dbReference type="InterPro" id="IPR010727">
    <property type="entry name" value="DUF1302"/>
</dbReference>
<evidence type="ECO:0000256" key="1">
    <source>
        <dbReference type="SAM" id="SignalP"/>
    </source>
</evidence>
<evidence type="ECO:0000313" key="2">
    <source>
        <dbReference type="EMBL" id="RVU45657.1"/>
    </source>
</evidence>
<feature type="chain" id="PRO_5019576843" evidence="1">
    <location>
        <begin position="25"/>
        <end position="577"/>
    </location>
</feature>
<gene>
    <name evidence="2" type="ORF">EOE66_15305</name>
</gene>
<reference evidence="2 3" key="1">
    <citation type="submission" date="2019-01" db="EMBL/GenBank/DDBJ databases">
        <authorList>
            <person name="Chen W.-M."/>
        </authorList>
    </citation>
    <scope>NUCLEOTIDE SEQUENCE [LARGE SCALE GENOMIC DNA]</scope>
    <source>
        <strain evidence="2 3">KYPY4</strain>
    </source>
</reference>
<evidence type="ECO:0000313" key="3">
    <source>
        <dbReference type="Proteomes" id="UP000285575"/>
    </source>
</evidence>
<keyword evidence="3" id="KW-1185">Reference proteome</keyword>